<dbReference type="SMART" id="SM00347">
    <property type="entry name" value="HTH_MARR"/>
    <property type="match status" value="1"/>
</dbReference>
<dbReference type="InterPro" id="IPR036388">
    <property type="entry name" value="WH-like_DNA-bd_sf"/>
</dbReference>
<name>A0AAX2ZFJ3_9FIRM</name>
<accession>A0AAX2ZFJ3</accession>
<dbReference type="InterPro" id="IPR036390">
    <property type="entry name" value="WH_DNA-bd_sf"/>
</dbReference>
<dbReference type="RefSeq" id="WP_187359196.1">
    <property type="nucleotide sequence ID" value="NZ_CP081135.1"/>
</dbReference>
<evidence type="ECO:0000259" key="4">
    <source>
        <dbReference type="PROSITE" id="PS50995"/>
    </source>
</evidence>
<sequence>MKINKEICEKDFYTYIDSMKDLLSPQLWQNILFDCSKNEIFILWFLYRNKEVNMTEIAQYINVPLNTATGIISRMEKKSLVSRKRSVEDKRIVTICLDEEGNNQIEAILKEFMYYGKRVIESFADEEIELFFRMINKLINIMKEEKNKEKAKPKIRKISID</sequence>
<dbReference type="Pfam" id="PF01047">
    <property type="entry name" value="MarR"/>
    <property type="match status" value="1"/>
</dbReference>
<reference evidence="5 6" key="1">
    <citation type="journal article" date="2023" name="Int. J. Syst. Evol. Microbiol.">
        <title>Terrisporobacter hibernicus sp. nov., isolated from bovine faeces in Northern Ireland.</title>
        <authorList>
            <person name="Mitchell M."/>
            <person name="Nguyen S.V."/>
            <person name="Connor M."/>
            <person name="Fairley D.J."/>
            <person name="Donoghue O."/>
            <person name="Marshall H."/>
            <person name="Koolman L."/>
            <person name="McMullan G."/>
            <person name="Schaffer K.E."/>
            <person name="McGrath J.W."/>
            <person name="Fanning S."/>
        </authorList>
    </citation>
    <scope>NUCLEOTIDE SEQUENCE [LARGE SCALE GENOMIC DNA]</scope>
    <source>
        <strain evidence="5 6">MCA3</strain>
    </source>
</reference>
<evidence type="ECO:0000256" key="3">
    <source>
        <dbReference type="ARBA" id="ARBA00023163"/>
    </source>
</evidence>
<dbReference type="GO" id="GO:0003700">
    <property type="term" value="F:DNA-binding transcription factor activity"/>
    <property type="evidence" value="ECO:0007669"/>
    <property type="project" value="InterPro"/>
</dbReference>
<dbReference type="SUPFAM" id="SSF46785">
    <property type="entry name" value="Winged helix' DNA-binding domain"/>
    <property type="match status" value="1"/>
</dbReference>
<keyword evidence="1" id="KW-0805">Transcription regulation</keyword>
<keyword evidence="6" id="KW-1185">Reference proteome</keyword>
<evidence type="ECO:0000256" key="1">
    <source>
        <dbReference type="ARBA" id="ARBA00023015"/>
    </source>
</evidence>
<dbReference type="PANTHER" id="PTHR42756">
    <property type="entry name" value="TRANSCRIPTIONAL REGULATOR, MARR"/>
    <property type="match status" value="1"/>
</dbReference>
<dbReference type="InterPro" id="IPR000835">
    <property type="entry name" value="HTH_MarR-typ"/>
</dbReference>
<feature type="domain" description="HTH marR-type" evidence="4">
    <location>
        <begin position="1"/>
        <end position="140"/>
    </location>
</feature>
<keyword evidence="2" id="KW-0238">DNA-binding</keyword>
<dbReference type="KEGG" id="tem:JW646_16200"/>
<dbReference type="GO" id="GO:0003677">
    <property type="term" value="F:DNA binding"/>
    <property type="evidence" value="ECO:0007669"/>
    <property type="project" value="UniProtKB-KW"/>
</dbReference>
<protein>
    <submittedName>
        <fullName evidence="5">MarR family transcriptional regulator</fullName>
    </submittedName>
</protein>
<proteinExistence type="predicted"/>
<dbReference type="EMBL" id="CP081135">
    <property type="protein sequence ID" value="UEL47157.1"/>
    <property type="molecule type" value="Genomic_DNA"/>
</dbReference>
<organism evidence="5 6">
    <name type="scientific">Terrisporobacter hibernicus</name>
    <dbReference type="NCBI Taxonomy" id="2813371"/>
    <lineage>
        <taxon>Bacteria</taxon>
        <taxon>Bacillati</taxon>
        <taxon>Bacillota</taxon>
        <taxon>Clostridia</taxon>
        <taxon>Peptostreptococcales</taxon>
        <taxon>Peptostreptococcaceae</taxon>
        <taxon>Terrisporobacter</taxon>
    </lineage>
</organism>
<evidence type="ECO:0000313" key="5">
    <source>
        <dbReference type="EMBL" id="UEL47157.1"/>
    </source>
</evidence>
<dbReference type="PANTHER" id="PTHR42756:SF1">
    <property type="entry name" value="TRANSCRIPTIONAL REPRESSOR OF EMRAB OPERON"/>
    <property type="match status" value="1"/>
</dbReference>
<dbReference type="Gene3D" id="1.10.10.10">
    <property type="entry name" value="Winged helix-like DNA-binding domain superfamily/Winged helix DNA-binding domain"/>
    <property type="match status" value="1"/>
</dbReference>
<evidence type="ECO:0000256" key="2">
    <source>
        <dbReference type="ARBA" id="ARBA00023125"/>
    </source>
</evidence>
<keyword evidence="3" id="KW-0804">Transcription</keyword>
<dbReference type="PRINTS" id="PR00598">
    <property type="entry name" value="HTHMARR"/>
</dbReference>
<dbReference type="PROSITE" id="PS50995">
    <property type="entry name" value="HTH_MARR_2"/>
    <property type="match status" value="1"/>
</dbReference>
<evidence type="ECO:0000313" key="6">
    <source>
        <dbReference type="Proteomes" id="UP001198983"/>
    </source>
</evidence>
<dbReference type="Proteomes" id="UP001198983">
    <property type="component" value="Chromosome"/>
</dbReference>
<dbReference type="AlphaFoldDB" id="A0AAX2ZFJ3"/>
<gene>
    <name evidence="5" type="ORF">JW646_16200</name>
</gene>